<keyword evidence="2" id="KW-1185">Reference proteome</keyword>
<gene>
    <name evidence="1" type="ORF">BJ875DRAFT_445900</name>
</gene>
<comment type="caution">
    <text evidence="1">The sequence shown here is derived from an EMBL/GenBank/DDBJ whole genome shotgun (WGS) entry which is preliminary data.</text>
</comment>
<evidence type="ECO:0000313" key="1">
    <source>
        <dbReference type="EMBL" id="KAG9229507.1"/>
    </source>
</evidence>
<dbReference type="AlphaFoldDB" id="A0A9P7Y9T5"/>
<evidence type="ECO:0000313" key="2">
    <source>
        <dbReference type="Proteomes" id="UP000824998"/>
    </source>
</evidence>
<accession>A0A9P7Y9T5</accession>
<proteinExistence type="predicted"/>
<sequence>MDSTLVSVEPDENGCGLTLEQRKHTIEHNRKLWDDALARPKFTITMSSLEKMGNAREYPPSQSQKPPSFLYVSSLIFRHYGNRPVESQDEAKAIAHHIFCIWKPYMNGGPPLEEFAQQAGDVRIPNKKALIVYIYTLLCKRRQLMENELGFNGQPKVGEDSTIPYIGKPEIAPNTIRGESTATRFATYNNPMAIEGIFPFGSQPWDSQWSLGVKVSPYISPHMLQSHIHQMASGTMPRTSQFLPHHTWLKRQIIPYAGPRPSQQHLIDSLTMSSMPQVQGQHTGQGISYVGSLQHQQSNFGGNTPLPYPSHCMRYLDLEVLEGHESFNLNITNPPQSDIESDTM</sequence>
<organism evidence="1 2">
    <name type="scientific">Amylocarpus encephaloides</name>
    <dbReference type="NCBI Taxonomy" id="45428"/>
    <lineage>
        <taxon>Eukaryota</taxon>
        <taxon>Fungi</taxon>
        <taxon>Dikarya</taxon>
        <taxon>Ascomycota</taxon>
        <taxon>Pezizomycotina</taxon>
        <taxon>Leotiomycetes</taxon>
        <taxon>Helotiales</taxon>
        <taxon>Helotiales incertae sedis</taxon>
        <taxon>Amylocarpus</taxon>
    </lineage>
</organism>
<protein>
    <submittedName>
        <fullName evidence="1">Uncharacterized protein</fullName>
    </submittedName>
</protein>
<name>A0A9P7Y9T5_9HELO</name>
<dbReference type="EMBL" id="MU251760">
    <property type="protein sequence ID" value="KAG9229507.1"/>
    <property type="molecule type" value="Genomic_DNA"/>
</dbReference>
<reference evidence="1" key="1">
    <citation type="journal article" date="2021" name="IMA Fungus">
        <title>Genomic characterization of three marine fungi, including Emericellopsis atlantica sp. nov. with signatures of a generalist lifestyle and marine biomass degradation.</title>
        <authorList>
            <person name="Hagestad O.C."/>
            <person name="Hou L."/>
            <person name="Andersen J.H."/>
            <person name="Hansen E.H."/>
            <person name="Altermark B."/>
            <person name="Li C."/>
            <person name="Kuhnert E."/>
            <person name="Cox R.J."/>
            <person name="Crous P.W."/>
            <person name="Spatafora J.W."/>
            <person name="Lail K."/>
            <person name="Amirebrahimi M."/>
            <person name="Lipzen A."/>
            <person name="Pangilinan J."/>
            <person name="Andreopoulos W."/>
            <person name="Hayes R.D."/>
            <person name="Ng V."/>
            <person name="Grigoriev I.V."/>
            <person name="Jackson S.A."/>
            <person name="Sutton T.D.S."/>
            <person name="Dobson A.D.W."/>
            <person name="Rama T."/>
        </authorList>
    </citation>
    <scope>NUCLEOTIDE SEQUENCE</scope>
    <source>
        <strain evidence="1">TRa018bII</strain>
    </source>
</reference>
<dbReference type="Proteomes" id="UP000824998">
    <property type="component" value="Unassembled WGS sequence"/>
</dbReference>